<reference evidence="1" key="1">
    <citation type="submission" date="2021-01" db="EMBL/GenBank/DDBJ databases">
        <authorList>
            <person name="Corre E."/>
            <person name="Pelletier E."/>
            <person name="Niang G."/>
            <person name="Scheremetjew M."/>
            <person name="Finn R."/>
            <person name="Kale V."/>
            <person name="Holt S."/>
            <person name="Cochrane G."/>
            <person name="Meng A."/>
            <person name="Brown T."/>
            <person name="Cohen L."/>
        </authorList>
    </citation>
    <scope>NUCLEOTIDE SEQUENCE</scope>
    <source>
        <strain evidence="1">BC52</strain>
    </source>
</reference>
<dbReference type="SUPFAM" id="SSF51197">
    <property type="entry name" value="Clavaminate synthase-like"/>
    <property type="match status" value="1"/>
</dbReference>
<evidence type="ECO:0008006" key="2">
    <source>
        <dbReference type="Google" id="ProtNLM"/>
    </source>
</evidence>
<proteinExistence type="predicted"/>
<dbReference type="InterPro" id="IPR027443">
    <property type="entry name" value="IPNS-like_sf"/>
</dbReference>
<sequence>MSSATKVCPVLMSYEELKSGKDLCQIVEKAFGYNGLGIIGIYGIEEVGKLREAVFRDGFKFATMDEHVKAKYEHKDSYYGFGWSHGKENLQGYPDYSKGSFYNNPLVNKPFEDPGMVDKLPAFASPNLWPSQEVPSLEKNFMNMGKLVVKVGTMVAAQCDKFVSSKCKTYEKNRLYRMISTNKVCKARLLHYFPIEEKNQHSREGKQSEDEKSSKKMQDPFSNWCGWHNDHSSLTGLVLGQFVNTKSGEFIESPDPDAGLYIRSRKGKLYQITLPKDKDIHVGNTLLFQIGESSQIHSGGQLQATPHAVRGARVPNVSRESYAVFMQPSWDELMDVPKGVKPQNAQSAQAAEHLPSRVPTLASRYGTKACPFTSCNYSAFNAESLAAYH</sequence>
<dbReference type="Gene3D" id="2.60.120.330">
    <property type="entry name" value="B-lactam Antibiotic, Isopenicillin N Synthase, Chain"/>
    <property type="match status" value="1"/>
</dbReference>
<dbReference type="EMBL" id="HBHC01000974">
    <property type="protein sequence ID" value="CAD9650448.1"/>
    <property type="molecule type" value="Transcribed_RNA"/>
</dbReference>
<protein>
    <recommendedName>
        <fullName evidence="2">Non-haem dioxygenase N-terminal domain-containing protein</fullName>
    </recommendedName>
</protein>
<dbReference type="PANTHER" id="PTHR48420:SF1">
    <property type="entry name" value="NON-HAEM DIOXYGENASE N-TERMINAL DOMAIN-CONTAINING PROTEIN"/>
    <property type="match status" value="1"/>
</dbReference>
<evidence type="ECO:0000313" key="1">
    <source>
        <dbReference type="EMBL" id="CAD9650448.1"/>
    </source>
</evidence>
<organism evidence="1">
    <name type="scientific">Norrisiella sphaerica</name>
    <dbReference type="NCBI Taxonomy" id="552664"/>
    <lineage>
        <taxon>Eukaryota</taxon>
        <taxon>Sar</taxon>
        <taxon>Rhizaria</taxon>
        <taxon>Cercozoa</taxon>
        <taxon>Chlorarachniophyceae</taxon>
        <taxon>Norrisiella</taxon>
    </lineage>
</organism>
<gene>
    <name evidence="1" type="ORF">NSPH01132_LOCUS546</name>
</gene>
<accession>A0A7S2QT45</accession>
<name>A0A7S2QT45_9EUKA</name>
<dbReference type="PANTHER" id="PTHR48420">
    <property type="entry name" value="NON-HAEM DIOXYGENASE N-TERMINAL DOMAIN-CONTAINING PROTEIN"/>
    <property type="match status" value="1"/>
</dbReference>
<dbReference type="AlphaFoldDB" id="A0A7S2QT45"/>